<dbReference type="InterPro" id="IPR014729">
    <property type="entry name" value="Rossmann-like_a/b/a_fold"/>
</dbReference>
<evidence type="ECO:0000256" key="14">
    <source>
        <dbReference type="ARBA" id="ARBA00049494"/>
    </source>
</evidence>
<evidence type="ECO:0000256" key="12">
    <source>
        <dbReference type="ARBA" id="ARBA00023268"/>
    </source>
</evidence>
<dbReference type="GO" id="GO:0008531">
    <property type="term" value="F:riboflavin kinase activity"/>
    <property type="evidence" value="ECO:0007669"/>
    <property type="project" value="UniProtKB-UniRule"/>
</dbReference>
<comment type="catalytic activity">
    <reaction evidence="14 15">
        <text>FMN + ATP + H(+) = FAD + diphosphate</text>
        <dbReference type="Rhea" id="RHEA:17237"/>
        <dbReference type="ChEBI" id="CHEBI:15378"/>
        <dbReference type="ChEBI" id="CHEBI:30616"/>
        <dbReference type="ChEBI" id="CHEBI:33019"/>
        <dbReference type="ChEBI" id="CHEBI:57692"/>
        <dbReference type="ChEBI" id="CHEBI:58210"/>
        <dbReference type="EC" id="2.7.7.2"/>
    </reaction>
</comment>
<evidence type="ECO:0000256" key="5">
    <source>
        <dbReference type="ARBA" id="ARBA00022643"/>
    </source>
</evidence>
<organism evidence="17">
    <name type="scientific">Acidithiobacillus ferrivorans</name>
    <dbReference type="NCBI Taxonomy" id="160808"/>
    <lineage>
        <taxon>Bacteria</taxon>
        <taxon>Pseudomonadati</taxon>
        <taxon>Pseudomonadota</taxon>
        <taxon>Acidithiobacillia</taxon>
        <taxon>Acidithiobacillales</taxon>
        <taxon>Acidithiobacillaceae</taxon>
        <taxon>Acidithiobacillus</taxon>
    </lineage>
</organism>
<dbReference type="PANTHER" id="PTHR22749:SF6">
    <property type="entry name" value="RIBOFLAVIN KINASE"/>
    <property type="match status" value="1"/>
</dbReference>
<comment type="pathway">
    <text evidence="2 15">Cofactor biosynthesis; FAD biosynthesis; FAD from FMN: step 1/1.</text>
</comment>
<dbReference type="Pfam" id="PF06574">
    <property type="entry name" value="FAD_syn"/>
    <property type="match status" value="1"/>
</dbReference>
<evidence type="ECO:0000256" key="13">
    <source>
        <dbReference type="ARBA" id="ARBA00047880"/>
    </source>
</evidence>
<evidence type="ECO:0000256" key="9">
    <source>
        <dbReference type="ARBA" id="ARBA00022777"/>
    </source>
</evidence>
<dbReference type="NCBIfam" id="TIGR00083">
    <property type="entry name" value="ribF"/>
    <property type="match status" value="1"/>
</dbReference>
<dbReference type="GO" id="GO:0005524">
    <property type="term" value="F:ATP binding"/>
    <property type="evidence" value="ECO:0007669"/>
    <property type="project" value="UniProtKB-UniRule"/>
</dbReference>
<feature type="domain" description="Riboflavin kinase" evidence="16">
    <location>
        <begin position="194"/>
        <end position="318"/>
    </location>
</feature>
<dbReference type="FunFam" id="3.40.50.620:FF:000021">
    <property type="entry name" value="Riboflavin biosynthesis protein"/>
    <property type="match status" value="1"/>
</dbReference>
<evidence type="ECO:0000256" key="11">
    <source>
        <dbReference type="ARBA" id="ARBA00022840"/>
    </source>
</evidence>
<keyword evidence="7 15" id="KW-0548">Nucleotidyltransferase</keyword>
<dbReference type="SUPFAM" id="SSF82114">
    <property type="entry name" value="Riboflavin kinase-like"/>
    <property type="match status" value="1"/>
</dbReference>
<dbReference type="InterPro" id="IPR015865">
    <property type="entry name" value="Riboflavin_kinase_bac/euk"/>
</dbReference>
<dbReference type="Gene3D" id="3.40.50.620">
    <property type="entry name" value="HUPs"/>
    <property type="match status" value="1"/>
</dbReference>
<dbReference type="SMART" id="SM00904">
    <property type="entry name" value="Flavokinase"/>
    <property type="match status" value="1"/>
</dbReference>
<evidence type="ECO:0000256" key="2">
    <source>
        <dbReference type="ARBA" id="ARBA00004726"/>
    </source>
</evidence>
<keyword evidence="19" id="KW-1185">Reference proteome</keyword>
<reference evidence="17" key="1">
    <citation type="submission" date="2014-03" db="EMBL/GenBank/DDBJ databases">
        <authorList>
            <person name="Genoscope - CEA"/>
        </authorList>
    </citation>
    <scope>NUCLEOTIDE SEQUENCE [LARGE SCALE GENOMIC DNA]</scope>
    <source>
        <strain evidence="17">CF27</strain>
    </source>
</reference>
<keyword evidence="6 15" id="KW-0808">Transferase</keyword>
<keyword evidence="4 15" id="KW-0285">Flavoprotein</keyword>
<evidence type="ECO:0000313" key="18">
    <source>
        <dbReference type="EMBL" id="SMH65389.1"/>
    </source>
</evidence>
<name>A0A060UYP7_9PROT</name>
<dbReference type="NCBIfam" id="NF004159">
    <property type="entry name" value="PRK05627.1-2"/>
    <property type="match status" value="1"/>
</dbReference>
<dbReference type="PIRSF" id="PIRSF004491">
    <property type="entry name" value="FAD_Synth"/>
    <property type="match status" value="1"/>
</dbReference>
<reference evidence="17" key="2">
    <citation type="submission" date="2014-07" db="EMBL/GenBank/DDBJ databases">
        <title>Initial genome analysis of the psychrotolerant acidophile Acidithiobacillus ferrivorans CF27: insights into iron and sulfur oxidation pathways and into biofilm formation.</title>
        <authorList>
            <person name="Talla E."/>
            <person name="Hedrich S."/>
            <person name="Mangenot S."/>
            <person name="Ji B."/>
            <person name="Johnson D.B."/>
            <person name="Barbe V."/>
            <person name="Bonnefoy V."/>
        </authorList>
    </citation>
    <scope>NUCLEOTIDE SEQUENCE [LARGE SCALE GENOMIC DNA]</scope>
    <source>
        <strain evidence="17">CF27</strain>
    </source>
</reference>
<dbReference type="CDD" id="cd02064">
    <property type="entry name" value="FAD_synthetase_N"/>
    <property type="match status" value="1"/>
</dbReference>
<evidence type="ECO:0000256" key="10">
    <source>
        <dbReference type="ARBA" id="ARBA00022827"/>
    </source>
</evidence>
<evidence type="ECO:0000256" key="8">
    <source>
        <dbReference type="ARBA" id="ARBA00022741"/>
    </source>
</evidence>
<dbReference type="GO" id="GO:0009398">
    <property type="term" value="P:FMN biosynthetic process"/>
    <property type="evidence" value="ECO:0007669"/>
    <property type="project" value="UniProtKB-UniRule"/>
</dbReference>
<dbReference type="Pfam" id="PF01687">
    <property type="entry name" value="Flavokinase"/>
    <property type="match status" value="1"/>
</dbReference>
<dbReference type="EC" id="2.7.7.2" evidence="15"/>
<comment type="pathway">
    <text evidence="3 15">Cofactor biosynthesis; FMN biosynthesis; FMN from riboflavin (ATP route): step 1/1.</text>
</comment>
<dbReference type="EMBL" id="CCCS020000057">
    <property type="protein sequence ID" value="CDQ11833.1"/>
    <property type="molecule type" value="Genomic_DNA"/>
</dbReference>
<accession>A0A060UYP7</accession>
<evidence type="ECO:0000256" key="1">
    <source>
        <dbReference type="ARBA" id="ARBA00002121"/>
    </source>
</evidence>
<dbReference type="AlphaFoldDB" id="A0A060UYP7"/>
<comment type="similarity">
    <text evidence="15">Belongs to the ribF family.</text>
</comment>
<dbReference type="GO" id="GO:0006747">
    <property type="term" value="P:FAD biosynthetic process"/>
    <property type="evidence" value="ECO:0007669"/>
    <property type="project" value="UniProtKB-UniRule"/>
</dbReference>
<gene>
    <name evidence="18" type="primary">ribF</name>
    <name evidence="18" type="ORF">AFERRI_20171</name>
    <name evidence="17" type="ORF">AFERRI_600059</name>
</gene>
<evidence type="ECO:0000256" key="6">
    <source>
        <dbReference type="ARBA" id="ARBA00022679"/>
    </source>
</evidence>
<evidence type="ECO:0000256" key="4">
    <source>
        <dbReference type="ARBA" id="ARBA00022630"/>
    </source>
</evidence>
<dbReference type="SUPFAM" id="SSF52374">
    <property type="entry name" value="Nucleotidylyl transferase"/>
    <property type="match status" value="1"/>
</dbReference>
<dbReference type="GO" id="GO:0003919">
    <property type="term" value="F:FMN adenylyltransferase activity"/>
    <property type="evidence" value="ECO:0007669"/>
    <property type="project" value="UniProtKB-UniRule"/>
</dbReference>
<keyword evidence="10 15" id="KW-0274">FAD</keyword>
<evidence type="ECO:0000256" key="3">
    <source>
        <dbReference type="ARBA" id="ARBA00005201"/>
    </source>
</evidence>
<dbReference type="EC" id="2.7.1.26" evidence="15"/>
<evidence type="ECO:0000259" key="16">
    <source>
        <dbReference type="SMART" id="SM00904"/>
    </source>
</evidence>
<proteinExistence type="inferred from homology"/>
<keyword evidence="11 15" id="KW-0067">ATP-binding</keyword>
<dbReference type="InterPro" id="IPR023468">
    <property type="entry name" value="Riboflavin_kinase"/>
</dbReference>
<keyword evidence="8 15" id="KW-0547">Nucleotide-binding</keyword>
<evidence type="ECO:0000313" key="17">
    <source>
        <dbReference type="EMBL" id="CDQ11833.1"/>
    </source>
</evidence>
<dbReference type="GO" id="GO:0009231">
    <property type="term" value="P:riboflavin biosynthetic process"/>
    <property type="evidence" value="ECO:0007669"/>
    <property type="project" value="InterPro"/>
</dbReference>
<dbReference type="UniPathway" id="UPA00277">
    <property type="reaction ID" value="UER00407"/>
</dbReference>
<reference evidence="18 19" key="3">
    <citation type="submission" date="2017-03" db="EMBL/GenBank/DDBJ databases">
        <authorList>
            <person name="Regsiter A."/>
            <person name="William W."/>
        </authorList>
    </citation>
    <scope>NUCLEOTIDE SEQUENCE [LARGE SCALE GENOMIC DNA]</scope>
    <source>
        <strain evidence="18">PRJEB5721</strain>
    </source>
</reference>
<dbReference type="PANTHER" id="PTHR22749">
    <property type="entry name" value="RIBOFLAVIN KINASE/FMN ADENYLYLTRANSFERASE"/>
    <property type="match status" value="1"/>
</dbReference>
<dbReference type="InterPro" id="IPR002606">
    <property type="entry name" value="Riboflavin_kinase_bac"/>
</dbReference>
<sequence length="325" mass="35804">MTAFLANPDALRRMHPFPSLHHRITHTADATQAVSIGNFDGVHRGHQALLGTLQESGLPTAVLTFEPLPREFFRGTDAPPRLSSLREKVVALRQNKVQNITCLPFNQALANLSAEDFITQILVKRLRCGLLSVGHDFRFGAGRRGDLDMLCRFGQAYGFLVKEQPPFLLDGERVSSTGIRAFLQAGKLSQAAAWLGRPYALCGRVVHGDHLGQELGFPTANIPLNRRPVPVRGIFAGRLLSPQGNWVAAISIGLRPTVGGKQMVLEAHCLDADSPDLYGQQVSVELHHKLRDEEKYADLDTLKAAIDNDVVNTRNFFAEHPKDSE</sequence>
<keyword evidence="9 15" id="KW-0418">Kinase</keyword>
<evidence type="ECO:0000256" key="15">
    <source>
        <dbReference type="PIRNR" id="PIRNR004491"/>
    </source>
</evidence>
<dbReference type="UniPathway" id="UPA00276">
    <property type="reaction ID" value="UER00406"/>
</dbReference>
<dbReference type="NCBIfam" id="NF004163">
    <property type="entry name" value="PRK05627.1-6"/>
    <property type="match status" value="1"/>
</dbReference>
<protein>
    <recommendedName>
        <fullName evidence="15">Riboflavin biosynthesis protein</fullName>
    </recommendedName>
    <domain>
        <recommendedName>
            <fullName evidence="15">Riboflavin kinase</fullName>
            <ecNumber evidence="15">2.7.1.26</ecNumber>
        </recommendedName>
        <alternativeName>
            <fullName evidence="15">Flavokinase</fullName>
        </alternativeName>
    </domain>
    <domain>
        <recommendedName>
            <fullName evidence="15">FMN adenylyltransferase</fullName>
            <ecNumber evidence="15">2.7.7.2</ecNumber>
        </recommendedName>
        <alternativeName>
            <fullName evidence="15">FAD pyrophosphorylase</fullName>
        </alternativeName>
        <alternativeName>
            <fullName evidence="15">FAD synthase</fullName>
        </alternativeName>
    </domain>
</protein>
<keyword evidence="12" id="KW-0511">Multifunctional enzyme</keyword>
<dbReference type="Gene3D" id="2.40.30.30">
    <property type="entry name" value="Riboflavin kinase-like"/>
    <property type="match status" value="1"/>
</dbReference>
<dbReference type="InterPro" id="IPR015864">
    <property type="entry name" value="FAD_synthase"/>
</dbReference>
<dbReference type="InterPro" id="IPR023465">
    <property type="entry name" value="Riboflavin_kinase_dom_sf"/>
</dbReference>
<evidence type="ECO:0000313" key="19">
    <source>
        <dbReference type="Proteomes" id="UP000193925"/>
    </source>
</evidence>
<keyword evidence="5 15" id="KW-0288">FMN</keyword>
<dbReference type="Proteomes" id="UP000193925">
    <property type="component" value="Chromosome AFERRI"/>
</dbReference>
<comment type="function">
    <text evidence="1">Catalyzes the phosphorylation of riboflavin to FMN followed by the adenylation of FMN to FAD.</text>
</comment>
<dbReference type="EMBL" id="LT841305">
    <property type="protein sequence ID" value="SMH65389.1"/>
    <property type="molecule type" value="Genomic_DNA"/>
</dbReference>
<comment type="catalytic activity">
    <reaction evidence="13 15">
        <text>riboflavin + ATP = FMN + ADP + H(+)</text>
        <dbReference type="Rhea" id="RHEA:14357"/>
        <dbReference type="ChEBI" id="CHEBI:15378"/>
        <dbReference type="ChEBI" id="CHEBI:30616"/>
        <dbReference type="ChEBI" id="CHEBI:57986"/>
        <dbReference type="ChEBI" id="CHEBI:58210"/>
        <dbReference type="ChEBI" id="CHEBI:456216"/>
        <dbReference type="EC" id="2.7.1.26"/>
    </reaction>
</comment>
<evidence type="ECO:0000256" key="7">
    <source>
        <dbReference type="ARBA" id="ARBA00022695"/>
    </source>
</evidence>